<dbReference type="Gene3D" id="1.20.120.450">
    <property type="entry name" value="dinb family like domain"/>
    <property type="match status" value="1"/>
</dbReference>
<reference evidence="2" key="1">
    <citation type="submission" date="2015-07" db="EMBL/GenBank/DDBJ databases">
        <authorList>
            <consortium name="Consortium for Microbial Forensics and Genomics (microFORGE)"/>
            <person name="Knight B.M."/>
            <person name="Roberts D.P."/>
            <person name="Lin D."/>
            <person name="Hari K."/>
            <person name="Fletcher J."/>
            <person name="Melcher U."/>
            <person name="Blagden T."/>
            <person name="Winegar R.A."/>
        </authorList>
    </citation>
    <scope>NUCLEOTIDE SEQUENCE [LARGE SCALE GENOMIC DNA]</scope>
    <source>
        <strain evidence="2">NRRL B-1447</strain>
    </source>
</reference>
<organism evidence="1 2">
    <name type="scientific">Streptomyces virginiae</name>
    <name type="common">Streptomyces cinnamonensis</name>
    <dbReference type="NCBI Taxonomy" id="1961"/>
    <lineage>
        <taxon>Bacteria</taxon>
        <taxon>Bacillati</taxon>
        <taxon>Actinomycetota</taxon>
        <taxon>Actinomycetes</taxon>
        <taxon>Kitasatosporales</taxon>
        <taxon>Streptomycetaceae</taxon>
        <taxon>Streptomyces</taxon>
    </lineage>
</organism>
<dbReference type="InterPro" id="IPR034660">
    <property type="entry name" value="DinB/YfiT-like"/>
</dbReference>
<name>A0A0L8M9C2_STRVG</name>
<dbReference type="InterPro" id="IPR007061">
    <property type="entry name" value="MST-like"/>
</dbReference>
<dbReference type="SUPFAM" id="SSF109854">
    <property type="entry name" value="DinB/YfiT-like putative metalloenzymes"/>
    <property type="match status" value="1"/>
</dbReference>
<dbReference type="Proteomes" id="UP000037084">
    <property type="component" value="Unassembled WGS sequence"/>
</dbReference>
<evidence type="ECO:0000313" key="2">
    <source>
        <dbReference type="Proteomes" id="UP000037084"/>
    </source>
</evidence>
<evidence type="ECO:0000313" key="1">
    <source>
        <dbReference type="EMBL" id="KOG47032.1"/>
    </source>
</evidence>
<dbReference type="AlphaFoldDB" id="A0A0L8M9C2"/>
<dbReference type="RefSeq" id="WP_053174255.1">
    <property type="nucleotide sequence ID" value="NZ_LGUV01000344.1"/>
</dbReference>
<comment type="caution">
    <text evidence="1">The sequence shown here is derived from an EMBL/GenBank/DDBJ whole genome shotgun (WGS) entry which is preliminary data.</text>
</comment>
<protein>
    <submittedName>
        <fullName evidence="1">Mini-circle protein</fullName>
    </submittedName>
</protein>
<dbReference type="PATRIC" id="fig|1961.12.peg.5703"/>
<sequence>MTSPRSRAEFFVEPERDGRFSGPATGNERQMLIAFLTDHRMTLQLKCAGLSAELALRAVEPSTLSLLGLVRHLADVERRWFRQVLAGEDAPPLFSSADDPDGDFDGAVSADPAAVEAAWEAWRAEVAFADRFVAEAPDLDVEAVDAWRGKVSLRWVLIHTVEEYARHNGHADLLRERIDGAIGI</sequence>
<gene>
    <name evidence="1" type="ORF">ADK75_25465</name>
</gene>
<proteinExistence type="predicted"/>
<dbReference type="EMBL" id="LGUV01000344">
    <property type="protein sequence ID" value="KOG47032.1"/>
    <property type="molecule type" value="Genomic_DNA"/>
</dbReference>
<dbReference type="OrthoDB" id="4548523at2"/>
<dbReference type="Pfam" id="PF04978">
    <property type="entry name" value="MST"/>
    <property type="match status" value="1"/>
</dbReference>
<accession>A0A0L8M9C2</accession>